<feature type="region of interest" description="Disordered" evidence="6">
    <location>
        <begin position="360"/>
        <end position="380"/>
    </location>
</feature>
<feature type="compositionally biased region" description="Polar residues" evidence="6">
    <location>
        <begin position="13"/>
        <end position="23"/>
    </location>
</feature>
<sequence length="424" mass="48467">MESSGEIFDSEVESSSQGDANSHTGEENHENNDDDGQNNDDDSKKKRSPIWNHFSIFTDKDGKSKVLVQSNTLSPVFKQEKFRQALLKWVVMCDQPFSAPKDQAFVDLVKCLNPLARIVCDKTIRADLMVEYERKVEELKTELAAVPGKISITLDGWTSKHGLPFLAIRGHWVDEQWQLKSKLLDFAYIEGNHDGRNHSIILSEYNASSNDKLFDWLDSCGVSAVTSQVRCLAHVINLAVQDMLAALKVPSDCDPKYDESLENEVLQDIDLSEKIDNDEFIDDEEDDTTDSDVAALTKLKKYELDVEVSFIPFAATFLNPAVKLNYLKEHAKYRNVEIRKIQMSITDYFEEEYVSKAPKTSKRKLNDSDDEEEDDEYQPDARTGSVHFRIICESLWYKRRPNETGMVTYVCWAESPRNIFCLAQ</sequence>
<dbReference type="AlphaFoldDB" id="A0A9Q0S3N7"/>
<comment type="subcellular location">
    <subcellularLocation>
        <location evidence="1">Nucleus</location>
    </subcellularLocation>
</comment>
<keyword evidence="5" id="KW-0539">Nucleus</keyword>
<dbReference type="GO" id="GO:0005634">
    <property type="term" value="C:nucleus"/>
    <property type="evidence" value="ECO:0007669"/>
    <property type="project" value="UniProtKB-SubCell"/>
</dbReference>
<dbReference type="InterPro" id="IPR052035">
    <property type="entry name" value="ZnF_BED_domain_contain"/>
</dbReference>
<feature type="compositionally biased region" description="Acidic residues" evidence="6">
    <location>
        <begin position="368"/>
        <end position="378"/>
    </location>
</feature>
<dbReference type="PANTHER" id="PTHR46481">
    <property type="entry name" value="ZINC FINGER BED DOMAIN-CONTAINING PROTEIN 4"/>
    <property type="match status" value="1"/>
</dbReference>
<evidence type="ECO:0000256" key="4">
    <source>
        <dbReference type="ARBA" id="ARBA00022833"/>
    </source>
</evidence>
<name>A0A9Q0S3N7_9DIPT</name>
<dbReference type="GO" id="GO:0008270">
    <property type="term" value="F:zinc ion binding"/>
    <property type="evidence" value="ECO:0007669"/>
    <property type="project" value="UniProtKB-KW"/>
</dbReference>
<comment type="caution">
    <text evidence="7">The sequence shown here is derived from an EMBL/GenBank/DDBJ whole genome shotgun (WGS) entry which is preliminary data.</text>
</comment>
<dbReference type="Proteomes" id="UP001151699">
    <property type="component" value="Chromosome B"/>
</dbReference>
<evidence type="ECO:0000313" key="7">
    <source>
        <dbReference type="EMBL" id="KAJ6643544.1"/>
    </source>
</evidence>
<feature type="region of interest" description="Disordered" evidence="6">
    <location>
        <begin position="1"/>
        <end position="47"/>
    </location>
</feature>
<protein>
    <submittedName>
        <fullName evidence="7">Zinc finger BED domain-containing protein RICESLEEPER 2</fullName>
    </submittedName>
</protein>
<dbReference type="EMBL" id="WJQU01000002">
    <property type="protein sequence ID" value="KAJ6643544.1"/>
    <property type="molecule type" value="Genomic_DNA"/>
</dbReference>
<keyword evidence="3" id="KW-0863">Zinc-finger</keyword>
<dbReference type="OrthoDB" id="7788285at2759"/>
<evidence type="ECO:0000256" key="6">
    <source>
        <dbReference type="SAM" id="MobiDB-lite"/>
    </source>
</evidence>
<keyword evidence="4" id="KW-0862">Zinc</keyword>
<dbReference type="PANTHER" id="PTHR46481:SF10">
    <property type="entry name" value="ZINC FINGER BED DOMAIN-CONTAINING PROTEIN 39"/>
    <property type="match status" value="1"/>
</dbReference>
<evidence type="ECO:0000256" key="2">
    <source>
        <dbReference type="ARBA" id="ARBA00022723"/>
    </source>
</evidence>
<accession>A0A9Q0S3N7</accession>
<evidence type="ECO:0000256" key="3">
    <source>
        <dbReference type="ARBA" id="ARBA00022771"/>
    </source>
</evidence>
<keyword evidence="2" id="KW-0479">Metal-binding</keyword>
<organism evidence="7 8">
    <name type="scientific">Pseudolycoriella hygida</name>
    <dbReference type="NCBI Taxonomy" id="35572"/>
    <lineage>
        <taxon>Eukaryota</taxon>
        <taxon>Metazoa</taxon>
        <taxon>Ecdysozoa</taxon>
        <taxon>Arthropoda</taxon>
        <taxon>Hexapoda</taxon>
        <taxon>Insecta</taxon>
        <taxon>Pterygota</taxon>
        <taxon>Neoptera</taxon>
        <taxon>Endopterygota</taxon>
        <taxon>Diptera</taxon>
        <taxon>Nematocera</taxon>
        <taxon>Sciaroidea</taxon>
        <taxon>Sciaridae</taxon>
        <taxon>Pseudolycoriella</taxon>
    </lineage>
</organism>
<keyword evidence="8" id="KW-1185">Reference proteome</keyword>
<evidence type="ECO:0000313" key="8">
    <source>
        <dbReference type="Proteomes" id="UP001151699"/>
    </source>
</evidence>
<proteinExistence type="predicted"/>
<evidence type="ECO:0000256" key="5">
    <source>
        <dbReference type="ARBA" id="ARBA00023242"/>
    </source>
</evidence>
<dbReference type="SUPFAM" id="SSF53098">
    <property type="entry name" value="Ribonuclease H-like"/>
    <property type="match status" value="1"/>
</dbReference>
<gene>
    <name evidence="7" type="ORF">Bhyg_08506</name>
</gene>
<evidence type="ECO:0000256" key="1">
    <source>
        <dbReference type="ARBA" id="ARBA00004123"/>
    </source>
</evidence>
<dbReference type="InterPro" id="IPR012337">
    <property type="entry name" value="RNaseH-like_sf"/>
</dbReference>
<reference evidence="7" key="1">
    <citation type="submission" date="2022-07" db="EMBL/GenBank/DDBJ databases">
        <authorList>
            <person name="Trinca V."/>
            <person name="Uliana J.V.C."/>
            <person name="Torres T.T."/>
            <person name="Ward R.J."/>
            <person name="Monesi N."/>
        </authorList>
    </citation>
    <scope>NUCLEOTIDE SEQUENCE</scope>
    <source>
        <strain evidence="7">HSMRA1968</strain>
        <tissue evidence="7">Whole embryos</tissue>
    </source>
</reference>